<protein>
    <submittedName>
        <fullName evidence="2">Uncharacterized protein</fullName>
    </submittedName>
</protein>
<organism evidence="2 3">
    <name type="scientific">Azospirillum brasilense</name>
    <dbReference type="NCBI Taxonomy" id="192"/>
    <lineage>
        <taxon>Bacteria</taxon>
        <taxon>Pseudomonadati</taxon>
        <taxon>Pseudomonadota</taxon>
        <taxon>Alphaproteobacteria</taxon>
        <taxon>Rhodospirillales</taxon>
        <taxon>Azospirillaceae</taxon>
        <taxon>Azospirillum</taxon>
    </lineage>
</organism>
<reference evidence="2 3" key="1">
    <citation type="submission" date="2018-09" db="EMBL/GenBank/DDBJ databases">
        <title>Whole genome based analysis of evolution and adaptive divergence in Indian and Brazilian strains of Azospirillum brasilense.</title>
        <authorList>
            <person name="Singh C."/>
            <person name="Tripathi A.K."/>
        </authorList>
    </citation>
    <scope>NUCLEOTIDE SEQUENCE [LARGE SCALE GENOMIC DNA]</scope>
    <source>
        <strain evidence="2 3">MTCC4038</strain>
        <plasmid evidence="2 3">p5</plasmid>
    </source>
</reference>
<evidence type="ECO:0000313" key="3">
    <source>
        <dbReference type="Proteomes" id="UP000298774"/>
    </source>
</evidence>
<gene>
    <name evidence="2" type="ORF">D3868_32590</name>
</gene>
<geneLocation type="plasmid" evidence="2 3">
    <name>p5</name>
</geneLocation>
<proteinExistence type="predicted"/>
<name>A0A4D8QZF8_AZOBR</name>
<dbReference type="EMBL" id="CP032344">
    <property type="protein sequence ID" value="QCO13746.1"/>
    <property type="molecule type" value="Genomic_DNA"/>
</dbReference>
<dbReference type="AlphaFoldDB" id="A0A4D8QZF8"/>
<evidence type="ECO:0000313" key="2">
    <source>
        <dbReference type="EMBL" id="QCO13746.1"/>
    </source>
</evidence>
<keyword evidence="2" id="KW-0614">Plasmid</keyword>
<dbReference type="Proteomes" id="UP000298774">
    <property type="component" value="Plasmid p5"/>
</dbReference>
<feature type="region of interest" description="Disordered" evidence="1">
    <location>
        <begin position="47"/>
        <end position="72"/>
    </location>
</feature>
<accession>A0A4D8QZF8</accession>
<sequence>MLPPAFRQLLEIAPEIDAGGRRVERPQDAVVSVEVVEADFRKGVGVGPVVGQPEQRLPSQAGTWMDAPARRP</sequence>
<evidence type="ECO:0000256" key="1">
    <source>
        <dbReference type="SAM" id="MobiDB-lite"/>
    </source>
</evidence>